<evidence type="ECO:0000256" key="1">
    <source>
        <dbReference type="SAM" id="SignalP"/>
    </source>
</evidence>
<protein>
    <recommendedName>
        <fullName evidence="2">Bacterial repeat domain-containing protein</fullName>
    </recommendedName>
</protein>
<gene>
    <name evidence="3" type="ORF">IRI77_07695</name>
</gene>
<dbReference type="Pfam" id="PF18998">
    <property type="entry name" value="Flg_new_2"/>
    <property type="match status" value="1"/>
</dbReference>
<dbReference type="KEGG" id="pfer:IRI77_07695"/>
<reference evidence="3 4" key="1">
    <citation type="submission" date="2020-10" db="EMBL/GenBank/DDBJ databases">
        <title>Complete genome sequence of Paludibaculum fermentans P105T, a facultatively anaerobic acidobacterium capable of dissimilatory Fe(III) reduction.</title>
        <authorList>
            <person name="Dedysh S.N."/>
            <person name="Beletsky A.V."/>
            <person name="Kulichevskaya I.S."/>
            <person name="Mardanov A.V."/>
            <person name="Ravin N.V."/>
        </authorList>
    </citation>
    <scope>NUCLEOTIDE SEQUENCE [LARGE SCALE GENOMIC DNA]</scope>
    <source>
        <strain evidence="3 4">P105</strain>
    </source>
</reference>
<dbReference type="RefSeq" id="WP_194451488.1">
    <property type="nucleotide sequence ID" value="NZ_CP063849.1"/>
</dbReference>
<dbReference type="Proteomes" id="UP000593892">
    <property type="component" value="Chromosome"/>
</dbReference>
<accession>A0A7S7NU14</accession>
<organism evidence="3 4">
    <name type="scientific">Paludibaculum fermentans</name>
    <dbReference type="NCBI Taxonomy" id="1473598"/>
    <lineage>
        <taxon>Bacteria</taxon>
        <taxon>Pseudomonadati</taxon>
        <taxon>Acidobacteriota</taxon>
        <taxon>Terriglobia</taxon>
        <taxon>Bryobacterales</taxon>
        <taxon>Bryobacteraceae</taxon>
        <taxon>Paludibaculum</taxon>
    </lineage>
</organism>
<evidence type="ECO:0000313" key="4">
    <source>
        <dbReference type="Proteomes" id="UP000593892"/>
    </source>
</evidence>
<keyword evidence="4" id="KW-1185">Reference proteome</keyword>
<sequence>MSAGSRGLACLLFLLGMPAFAQSTPLECVASAATTPVMRSTEITALAGEIVVTCSGGFPTSAGSPVPTVDFQIFFNANYTGRTTGVLTEALLLIDEPLPANRVPCTTDVSLCGWTGGASGPNVYQAKVLGTNAITFQGIPFDPPGSGPNRVFRFTNIRVDASSLGISSSTIPNTVNAFIATAGAASPALANSQLTIGYIQKPLTMAVMNSTADTVVPAFMGVELPNCVSAAKQRFATLRFSKSFGTALLPRSAAAFIDTETSPTPQAQNSIGTIYNSETGFYSPALPATNNLNKAGLADFGSRIQADFSNLPAGATLYVATVPVTFTNGVPAPNGDPQLRARLISSATGAFAPVTATEVLDGIPAAALPITQGSAQAVWEVLKSNPGALDNADFPLWISYPANTVGLGTASVNLRQGPVSTLKTSDETAPLPRFLDAFNGAQLVTIRNMCPGDSYVVTSNPAGLTVTVDGQAYTAPHSFNWQPKSTHTLSVTTPQFSSSTVRHNFLWWSDSGTATHTITAPDFPTVYTAGFNTQYQLTLSVSPQGGGTIAASPASADGFYAPDTAVTLSAIPSPGYTFAGFTGSIATLSSLAGLIMTGPQSMQASFVPASTGLGAGTLTPESGAGSKRTFSAVFNEAQGSGALSWVQLLIAAAENGGGQPFCLVHYDVHGNAFWVYSDLDGFFQGPVAPHAPSGTLQASTCALDTFNSSATRLGTQLTVNFPLVFKSSAERKVYLRTYDDNGTDTGMVQRGVWTQVPLATPAMTMTPASGNSSTPLFQARFASDAYGNQGSLPLGWQQFLVAADSTGGGQPFCFVHYDRAGGAFWMFSSDVGFFLGPVAPGAASNALDSSACTVNTAAAAAGIAGDFSSSLTLPLTLKAPMSGAKKLYMRTMDPLLRDSGWQQVGTYQVP</sequence>
<keyword evidence="1" id="KW-0732">Signal</keyword>
<feature type="domain" description="Bacterial repeat" evidence="2">
    <location>
        <begin position="538"/>
        <end position="608"/>
    </location>
</feature>
<feature type="signal peptide" evidence="1">
    <location>
        <begin position="1"/>
        <end position="21"/>
    </location>
</feature>
<feature type="chain" id="PRO_5032939814" description="Bacterial repeat domain-containing protein" evidence="1">
    <location>
        <begin position="22"/>
        <end position="910"/>
    </location>
</feature>
<dbReference type="AlphaFoldDB" id="A0A7S7NU14"/>
<dbReference type="InterPro" id="IPR044060">
    <property type="entry name" value="Bacterial_rp_domain"/>
</dbReference>
<proteinExistence type="predicted"/>
<evidence type="ECO:0000313" key="3">
    <source>
        <dbReference type="EMBL" id="QOY89825.1"/>
    </source>
</evidence>
<evidence type="ECO:0000259" key="2">
    <source>
        <dbReference type="Pfam" id="PF18998"/>
    </source>
</evidence>
<name>A0A7S7NU14_PALFE</name>
<dbReference type="EMBL" id="CP063849">
    <property type="protein sequence ID" value="QOY89825.1"/>
    <property type="molecule type" value="Genomic_DNA"/>
</dbReference>